<feature type="active site" evidence="4">
    <location>
        <position position="185"/>
    </location>
</feature>
<keyword evidence="2" id="KW-0560">Oxidoreductase</keyword>
<dbReference type="GO" id="GO:0050661">
    <property type="term" value="F:NADP binding"/>
    <property type="evidence" value="ECO:0007669"/>
    <property type="project" value="InterPro"/>
</dbReference>
<dbReference type="EMBL" id="JAEPRC010000137">
    <property type="protein sequence ID" value="KAG2207077.1"/>
    <property type="molecule type" value="Genomic_DNA"/>
</dbReference>
<dbReference type="Gene3D" id="1.10.1040.10">
    <property type="entry name" value="N-(1-d-carboxylethyl)-l-norvaline Dehydrogenase, domain 2"/>
    <property type="match status" value="1"/>
</dbReference>
<sequence length="314" mass="33227">MSSSTTNTNSPQCAYIGLGAMGKSMAGHIANKLASLNYPALLAYNRTQARAEDLKKTHPVEVATSLEQVAKSSDIIFSCLLNDAAVTETVNSLKPHLKSGAILVESSTISPSVAQELAADLKEIGVAYLACPVMGPPVKAASGDLSVMMAGTKDVRQQVLPLLIPVIGKKAIELGEDVGESLRLKLCGNFFITSVVEMVAEGMTLGEGAGVGQDKVKELLDCVFPNSLLGIYAGRMLNNTYRDEIAFPISAAKKDVGHITHMAKEAGVSLPITEIFLENANKVQAEQGDIDLSGIVGNLREKANLGFDLENKKN</sequence>
<dbReference type="GO" id="GO:0016491">
    <property type="term" value="F:oxidoreductase activity"/>
    <property type="evidence" value="ECO:0007669"/>
    <property type="project" value="UniProtKB-KW"/>
</dbReference>
<evidence type="ECO:0000313" key="8">
    <source>
        <dbReference type="Proteomes" id="UP000650833"/>
    </source>
</evidence>
<name>A0A8H7R9Y0_9FUNG</name>
<dbReference type="InterPro" id="IPR015815">
    <property type="entry name" value="HIBADH-related"/>
</dbReference>
<keyword evidence="3" id="KW-0520">NAD</keyword>
<comment type="caution">
    <text evidence="7">The sequence shown here is derived from an EMBL/GenBank/DDBJ whole genome shotgun (WGS) entry which is preliminary data.</text>
</comment>
<dbReference type="Pfam" id="PF03446">
    <property type="entry name" value="NAD_binding_2"/>
    <property type="match status" value="1"/>
</dbReference>
<proteinExistence type="inferred from homology"/>
<evidence type="ECO:0000259" key="5">
    <source>
        <dbReference type="Pfam" id="PF03446"/>
    </source>
</evidence>
<dbReference type="InterPro" id="IPR029154">
    <property type="entry name" value="HIBADH-like_NADP-bd"/>
</dbReference>
<dbReference type="GO" id="GO:0051287">
    <property type="term" value="F:NAD binding"/>
    <property type="evidence" value="ECO:0007669"/>
    <property type="project" value="InterPro"/>
</dbReference>
<feature type="domain" description="6-phosphogluconate dehydrogenase NADP-binding" evidence="5">
    <location>
        <begin position="13"/>
        <end position="164"/>
    </location>
</feature>
<comment type="similarity">
    <text evidence="1">Belongs to the HIBADH-related family. NP60 subfamily.</text>
</comment>
<dbReference type="Proteomes" id="UP000650833">
    <property type="component" value="Unassembled WGS sequence"/>
</dbReference>
<dbReference type="InterPro" id="IPR006115">
    <property type="entry name" value="6PGDH_NADP-bd"/>
</dbReference>
<dbReference type="Gene3D" id="3.40.50.720">
    <property type="entry name" value="NAD(P)-binding Rossmann-like Domain"/>
    <property type="match status" value="1"/>
</dbReference>
<protein>
    <submittedName>
        <fullName evidence="7">Uncharacterized protein</fullName>
    </submittedName>
</protein>
<dbReference type="PROSITE" id="PS00895">
    <property type="entry name" value="3_HYDROXYISOBUT_DH"/>
    <property type="match status" value="1"/>
</dbReference>
<dbReference type="InterPro" id="IPR036291">
    <property type="entry name" value="NAD(P)-bd_dom_sf"/>
</dbReference>
<dbReference type="InterPro" id="IPR013328">
    <property type="entry name" value="6PGD_dom2"/>
</dbReference>
<dbReference type="SUPFAM" id="SSF51735">
    <property type="entry name" value="NAD(P)-binding Rossmann-fold domains"/>
    <property type="match status" value="1"/>
</dbReference>
<dbReference type="SUPFAM" id="SSF48179">
    <property type="entry name" value="6-phosphogluconate dehydrogenase C-terminal domain-like"/>
    <property type="match status" value="1"/>
</dbReference>
<dbReference type="InterPro" id="IPR051265">
    <property type="entry name" value="HIBADH-related_NP60_sf"/>
</dbReference>
<dbReference type="InterPro" id="IPR008927">
    <property type="entry name" value="6-PGluconate_DH-like_C_sf"/>
</dbReference>
<keyword evidence="8" id="KW-1185">Reference proteome</keyword>
<dbReference type="PIRSF" id="PIRSF000103">
    <property type="entry name" value="HIBADH"/>
    <property type="match status" value="1"/>
</dbReference>
<evidence type="ECO:0000256" key="2">
    <source>
        <dbReference type="ARBA" id="ARBA00023002"/>
    </source>
</evidence>
<organism evidence="7 8">
    <name type="scientific">Mucor plumbeus</name>
    <dbReference type="NCBI Taxonomy" id="97098"/>
    <lineage>
        <taxon>Eukaryota</taxon>
        <taxon>Fungi</taxon>
        <taxon>Fungi incertae sedis</taxon>
        <taxon>Mucoromycota</taxon>
        <taxon>Mucoromycotina</taxon>
        <taxon>Mucoromycetes</taxon>
        <taxon>Mucorales</taxon>
        <taxon>Mucorineae</taxon>
        <taxon>Mucoraceae</taxon>
        <taxon>Mucor</taxon>
    </lineage>
</organism>
<dbReference type="PANTHER" id="PTHR43580:SF8">
    <property type="entry name" value="6-PHOSPHOGLUCONATE DEHYDROGENASE NADP-BINDING DOMAIN-CONTAINING PROTEIN-RELATED"/>
    <property type="match status" value="1"/>
</dbReference>
<evidence type="ECO:0000256" key="4">
    <source>
        <dbReference type="PIRSR" id="PIRSR000103-1"/>
    </source>
</evidence>
<dbReference type="OrthoDB" id="435038at2759"/>
<evidence type="ECO:0000259" key="6">
    <source>
        <dbReference type="Pfam" id="PF14833"/>
    </source>
</evidence>
<dbReference type="Pfam" id="PF14833">
    <property type="entry name" value="NAD_binding_11"/>
    <property type="match status" value="1"/>
</dbReference>
<dbReference type="PANTHER" id="PTHR43580">
    <property type="entry name" value="OXIDOREDUCTASE GLYR1-RELATED"/>
    <property type="match status" value="1"/>
</dbReference>
<dbReference type="AlphaFoldDB" id="A0A8H7R9Y0"/>
<reference evidence="7" key="1">
    <citation type="submission" date="2020-12" db="EMBL/GenBank/DDBJ databases">
        <title>Metabolic potential, ecology and presence of endohyphal bacteria is reflected in genomic diversity of Mucoromycotina.</title>
        <authorList>
            <person name="Muszewska A."/>
            <person name="Okrasinska A."/>
            <person name="Steczkiewicz K."/>
            <person name="Drgas O."/>
            <person name="Orlowska M."/>
            <person name="Perlinska-Lenart U."/>
            <person name="Aleksandrzak-Piekarczyk T."/>
            <person name="Szatraj K."/>
            <person name="Zielenkiewicz U."/>
            <person name="Pilsyk S."/>
            <person name="Malc E."/>
            <person name="Mieczkowski P."/>
            <person name="Kruszewska J.S."/>
            <person name="Biernat P."/>
            <person name="Pawlowska J."/>
        </authorList>
    </citation>
    <scope>NUCLEOTIDE SEQUENCE</scope>
    <source>
        <strain evidence="7">CBS 226.32</strain>
    </source>
</reference>
<evidence type="ECO:0000256" key="3">
    <source>
        <dbReference type="ARBA" id="ARBA00023027"/>
    </source>
</evidence>
<dbReference type="InterPro" id="IPR002204">
    <property type="entry name" value="3-OH-isobutyrate_DH-rel_CS"/>
</dbReference>
<evidence type="ECO:0000256" key="1">
    <source>
        <dbReference type="ARBA" id="ARBA00007598"/>
    </source>
</evidence>
<gene>
    <name evidence="7" type="ORF">INT46_003612</name>
</gene>
<evidence type="ECO:0000313" key="7">
    <source>
        <dbReference type="EMBL" id="KAG2207077.1"/>
    </source>
</evidence>
<feature type="domain" description="3-hydroxyisobutyrate dehydrogenase-like NAD-binding" evidence="6">
    <location>
        <begin position="184"/>
        <end position="296"/>
    </location>
</feature>
<accession>A0A8H7R9Y0</accession>